<organism evidence="1 2">
    <name type="scientific">Peronospora farinosa</name>
    <dbReference type="NCBI Taxonomy" id="134698"/>
    <lineage>
        <taxon>Eukaryota</taxon>
        <taxon>Sar</taxon>
        <taxon>Stramenopiles</taxon>
        <taxon>Oomycota</taxon>
        <taxon>Peronosporomycetes</taxon>
        <taxon>Peronosporales</taxon>
        <taxon>Peronosporaceae</taxon>
        <taxon>Peronospora</taxon>
    </lineage>
</organism>
<dbReference type="Proteomes" id="UP001157938">
    <property type="component" value="Unassembled WGS sequence"/>
</dbReference>
<proteinExistence type="predicted"/>
<dbReference type="EMBL" id="CAKLBC010000427">
    <property type="protein sequence ID" value="CAH0486330.1"/>
    <property type="molecule type" value="Genomic_DNA"/>
</dbReference>
<evidence type="ECO:0000313" key="2">
    <source>
        <dbReference type="Proteomes" id="UP001157938"/>
    </source>
</evidence>
<keyword evidence="2" id="KW-1185">Reference proteome</keyword>
<accession>A0ABN8BX39</accession>
<comment type="caution">
    <text evidence="1">The sequence shown here is derived from an EMBL/GenBank/DDBJ whole genome shotgun (WGS) entry which is preliminary data.</text>
</comment>
<reference evidence="1 2" key="1">
    <citation type="submission" date="2021-11" db="EMBL/GenBank/DDBJ databases">
        <authorList>
            <person name="Islam A."/>
            <person name="Islam S."/>
            <person name="Flora M.S."/>
            <person name="Rahman M."/>
            <person name="Ziaur R.M."/>
            <person name="Epstein J.H."/>
            <person name="Hassan M."/>
            <person name="Klassen M."/>
            <person name="Woodard K."/>
            <person name="Webb A."/>
            <person name="Webby R.J."/>
            <person name="El Zowalaty M.E."/>
        </authorList>
    </citation>
    <scope>NUCLEOTIDE SEQUENCE [LARGE SCALE GENOMIC DNA]</scope>
    <source>
        <strain evidence="1">Pf1</strain>
    </source>
</reference>
<protein>
    <submittedName>
        <fullName evidence="1">Uncharacterized protein</fullName>
    </submittedName>
</protein>
<sequence>MVYDVEKMTRMEVYTYISAFVDTLENRSALQQLATIEANRGIMLRYIATKDRLDAIALSRALCRLLAYSPPGDSTERTACLIFLQTTATESSLLQRLLRYVPLSLATAEQALLVLSAWDVVLHTMAPTEVQTLKPSETGVFTPRLRF</sequence>
<evidence type="ECO:0000313" key="1">
    <source>
        <dbReference type="EMBL" id="CAH0486330.1"/>
    </source>
</evidence>
<name>A0ABN8BX39_9STRA</name>
<gene>
    <name evidence="1" type="ORF">PFR001_LOCUS1973</name>
</gene>